<dbReference type="PANTHER" id="PTHR42923:SF3">
    <property type="entry name" value="PROTOPORPHYRINOGEN OXIDASE"/>
    <property type="match status" value="1"/>
</dbReference>
<evidence type="ECO:0000259" key="7">
    <source>
        <dbReference type="Pfam" id="PF01593"/>
    </source>
</evidence>
<evidence type="ECO:0000256" key="4">
    <source>
        <dbReference type="ARBA" id="ARBA00023002"/>
    </source>
</evidence>
<evidence type="ECO:0000256" key="6">
    <source>
        <dbReference type="RuleBase" id="RU364052"/>
    </source>
</evidence>
<feature type="domain" description="Amine oxidase" evidence="7">
    <location>
        <begin position="12"/>
        <end position="470"/>
    </location>
</feature>
<protein>
    <recommendedName>
        <fullName evidence="6">Coproporphyrinogen III oxidase</fullName>
        <ecNumber evidence="6">1.3.3.15</ecNumber>
    </recommendedName>
</protein>
<dbReference type="RefSeq" id="WP_289165436.1">
    <property type="nucleotide sequence ID" value="NZ_JASZZN010000017.1"/>
</dbReference>
<dbReference type="SUPFAM" id="SSF51905">
    <property type="entry name" value="FAD/NAD(P)-binding domain"/>
    <property type="match status" value="1"/>
</dbReference>
<evidence type="ECO:0000256" key="1">
    <source>
        <dbReference type="ARBA" id="ARBA00001974"/>
    </source>
</evidence>
<dbReference type="Gene3D" id="1.10.3110.10">
    <property type="entry name" value="protoporphyrinogen ix oxidase, domain 3"/>
    <property type="match status" value="1"/>
</dbReference>
<evidence type="ECO:0000313" key="8">
    <source>
        <dbReference type="EMBL" id="MDM4017863.1"/>
    </source>
</evidence>
<dbReference type="InterPro" id="IPR004572">
    <property type="entry name" value="Protoporphyrinogen_oxidase"/>
</dbReference>
<comment type="catalytic activity">
    <reaction evidence="6">
        <text>coproporphyrinogen III + 3 O2 = coproporphyrin III + 3 H2O2</text>
        <dbReference type="Rhea" id="RHEA:43436"/>
        <dbReference type="ChEBI" id="CHEBI:15379"/>
        <dbReference type="ChEBI" id="CHEBI:16240"/>
        <dbReference type="ChEBI" id="CHEBI:57309"/>
        <dbReference type="ChEBI" id="CHEBI:131725"/>
        <dbReference type="EC" id="1.3.3.15"/>
    </reaction>
</comment>
<keyword evidence="6" id="KW-0963">Cytoplasm</keyword>
<evidence type="ECO:0000313" key="9">
    <source>
        <dbReference type="Proteomes" id="UP001239462"/>
    </source>
</evidence>
<dbReference type="GO" id="GO:0004729">
    <property type="term" value="F:oxygen-dependent protoporphyrinogen oxidase activity"/>
    <property type="evidence" value="ECO:0007669"/>
    <property type="project" value="UniProtKB-EC"/>
</dbReference>
<keyword evidence="3 6" id="KW-0274">FAD</keyword>
<dbReference type="InterPro" id="IPR050464">
    <property type="entry name" value="Zeta_carotene_desat/Oxidored"/>
</dbReference>
<comment type="similarity">
    <text evidence="6">Belongs to the protoporphyrinogen/coproporphyrinogen oxidase family. Coproporphyrinogen III oxidase subfamily.</text>
</comment>
<dbReference type="Pfam" id="PF01593">
    <property type="entry name" value="Amino_oxidase"/>
    <property type="match status" value="1"/>
</dbReference>
<keyword evidence="4 6" id="KW-0560">Oxidoreductase</keyword>
<dbReference type="SUPFAM" id="SSF54373">
    <property type="entry name" value="FAD-linked reductases, C-terminal domain"/>
    <property type="match status" value="1"/>
</dbReference>
<accession>A0ABT7PMX4</accession>
<proteinExistence type="inferred from homology"/>
<dbReference type="EC" id="1.3.3.15" evidence="6"/>
<evidence type="ECO:0000256" key="2">
    <source>
        <dbReference type="ARBA" id="ARBA00022630"/>
    </source>
</evidence>
<comment type="function">
    <text evidence="6">Involved in coproporphyrin-dependent heme b biosynthesis. Catalyzes the oxidation of coproporphyrinogen III to coproporphyrin III.</text>
</comment>
<comment type="pathway">
    <text evidence="6">Porphyrin-containing compound metabolism; protoheme biosynthesis.</text>
</comment>
<dbReference type="Gene3D" id="3.90.660.20">
    <property type="entry name" value="Protoporphyrinogen oxidase, mitochondrial, domain 2"/>
    <property type="match status" value="1"/>
</dbReference>
<sequence length="492" mass="53125">MPQRIAIIGGGLSGLTTAFYLRQQNPDCIVELFEASSRLGGVIGTETVQTDAGRFIIDLGADMFATDPSAAMQLCVDLGIQDQLLIPDAKRAGAMVVHRGRVVPIPEGFVLMRATKPWQILTTPILSPAAKLRFLTERFQSPQAELAADSNHDLSVGDFVRHRLGQETLDRLVEPLVAGIYTADIEKLSLKATMAPIVSMVQKHGSLAKATLSRRRENVDSTERNSAGARYQRFRGLPNGMGQLIGTLAERIGSEVIQLNADVNRLRFDGRQWSVAVNRSHGGEQVFDQVVIATPAAIAAKLFDSIDLTRPGSVDAANINAACQTAARGMASIESASAAIVVLCLPKSQVRRLPDKFGIVVPSAEQRHALAISFASHKYPSRCPQDHVIARVFFGGALQATDLERSDDDLIELAKRELGELIGLEGVPTIAKVVRWNNAMPQYHVGHLNRADQIESAVEQIPNLQLATNALRGVGIAPLIARAKAIADTIGR</sequence>
<gene>
    <name evidence="8" type="primary">hemG</name>
    <name evidence="8" type="ORF">QTN89_20620</name>
</gene>
<comment type="caution">
    <text evidence="8">The sequence shown here is derived from an EMBL/GenBank/DDBJ whole genome shotgun (WGS) entry which is preliminary data.</text>
</comment>
<dbReference type="InterPro" id="IPR002937">
    <property type="entry name" value="Amino_oxidase"/>
</dbReference>
<dbReference type="InterPro" id="IPR036188">
    <property type="entry name" value="FAD/NAD-bd_sf"/>
</dbReference>
<dbReference type="NCBIfam" id="TIGR00562">
    <property type="entry name" value="proto_IX_ox"/>
    <property type="match status" value="1"/>
</dbReference>
<keyword evidence="5 6" id="KW-0350">Heme biosynthesis</keyword>
<name>A0ABT7PMX4_9BACT</name>
<dbReference type="Proteomes" id="UP001239462">
    <property type="component" value="Unassembled WGS sequence"/>
</dbReference>
<keyword evidence="9" id="KW-1185">Reference proteome</keyword>
<dbReference type="PANTHER" id="PTHR42923">
    <property type="entry name" value="PROTOPORPHYRINOGEN OXIDASE"/>
    <property type="match status" value="1"/>
</dbReference>
<dbReference type="Gene3D" id="3.50.50.60">
    <property type="entry name" value="FAD/NAD(P)-binding domain"/>
    <property type="match status" value="1"/>
</dbReference>
<organism evidence="8 9">
    <name type="scientific">Roseiconus lacunae</name>
    <dbReference type="NCBI Taxonomy" id="2605694"/>
    <lineage>
        <taxon>Bacteria</taxon>
        <taxon>Pseudomonadati</taxon>
        <taxon>Planctomycetota</taxon>
        <taxon>Planctomycetia</taxon>
        <taxon>Pirellulales</taxon>
        <taxon>Pirellulaceae</taxon>
        <taxon>Roseiconus</taxon>
    </lineage>
</organism>
<comment type="subcellular location">
    <subcellularLocation>
        <location evidence="6">Cytoplasm</location>
    </subcellularLocation>
</comment>
<keyword evidence="2 6" id="KW-0285">Flavoprotein</keyword>
<dbReference type="EMBL" id="JASZZN010000017">
    <property type="protein sequence ID" value="MDM4017863.1"/>
    <property type="molecule type" value="Genomic_DNA"/>
</dbReference>
<evidence type="ECO:0000256" key="3">
    <source>
        <dbReference type="ARBA" id="ARBA00022827"/>
    </source>
</evidence>
<evidence type="ECO:0000256" key="5">
    <source>
        <dbReference type="ARBA" id="ARBA00023133"/>
    </source>
</evidence>
<reference evidence="8 9" key="1">
    <citation type="submission" date="2023-06" db="EMBL/GenBank/DDBJ databases">
        <title>Roseiconus lacunae JC819 isolated from Gulf of Mannar region, Tamil Nadu.</title>
        <authorList>
            <person name="Pk S."/>
            <person name="Ch S."/>
            <person name="Ch V.R."/>
        </authorList>
    </citation>
    <scope>NUCLEOTIDE SEQUENCE [LARGE SCALE GENOMIC DNA]</scope>
    <source>
        <strain evidence="8 9">JC819</strain>
    </source>
</reference>
<comment type="cofactor">
    <cofactor evidence="1 6">
        <name>FAD</name>
        <dbReference type="ChEBI" id="CHEBI:57692"/>
    </cofactor>
</comment>